<keyword evidence="2" id="KW-1185">Reference proteome</keyword>
<evidence type="ECO:0000313" key="2">
    <source>
        <dbReference type="Proteomes" id="UP001565243"/>
    </source>
</evidence>
<dbReference type="RefSeq" id="WP_253454941.1">
    <property type="nucleotide sequence ID" value="NZ_JBGFFX010000002.1"/>
</dbReference>
<proteinExistence type="predicted"/>
<evidence type="ECO:0000313" key="1">
    <source>
        <dbReference type="EMBL" id="MEY8769966.1"/>
    </source>
</evidence>
<organism evidence="1 2">
    <name type="scientific">Erwinia aeris</name>
    <dbReference type="NCBI Taxonomy" id="3239803"/>
    <lineage>
        <taxon>Bacteria</taxon>
        <taxon>Pseudomonadati</taxon>
        <taxon>Pseudomonadota</taxon>
        <taxon>Gammaproteobacteria</taxon>
        <taxon>Enterobacterales</taxon>
        <taxon>Erwiniaceae</taxon>
        <taxon>Erwinia</taxon>
    </lineage>
</organism>
<name>A0ABV4E542_9GAMM</name>
<dbReference type="EMBL" id="JBGFFX010000002">
    <property type="protein sequence ID" value="MEY8769966.1"/>
    <property type="molecule type" value="Genomic_DNA"/>
</dbReference>
<sequence>MEQASIADWLHWWQQGWWQQAEAGWTSDFFALPPAAQQALSWQQPQAVAASFGISPALPPEPSARMLALIAFDDERWQRLLALLAATCAPQATPSGMAGSDLIWCRRLSKGLRCDSWLDAACFHPWPIGGLLLLRALHPESWPRLRLRFPPEWAAQLEEYPTLTLPHARLAALYDAAIWQCQQSGTEPHVDH</sequence>
<accession>A0ABV4E542</accession>
<reference evidence="1 2" key="1">
    <citation type="submission" date="2024-07" db="EMBL/GenBank/DDBJ databases">
        <authorList>
            <person name="Hebao G."/>
        </authorList>
    </citation>
    <scope>NUCLEOTIDE SEQUENCE [LARGE SCALE GENOMIC DNA]</scope>
    <source>
        <strain evidence="1 2">ACCC 02193</strain>
    </source>
</reference>
<gene>
    <name evidence="1" type="ORF">AB6T85_05915</name>
</gene>
<comment type="caution">
    <text evidence="1">The sequence shown here is derived from an EMBL/GenBank/DDBJ whole genome shotgun (WGS) entry which is preliminary data.</text>
</comment>
<dbReference type="Proteomes" id="UP001565243">
    <property type="component" value="Unassembled WGS sequence"/>
</dbReference>
<protein>
    <submittedName>
        <fullName evidence="1">Type III secretion protein HrpD</fullName>
    </submittedName>
</protein>